<organism evidence="2 3">
    <name type="scientific">Fusarium euwallaceae</name>
    <dbReference type="NCBI Taxonomy" id="1147111"/>
    <lineage>
        <taxon>Eukaryota</taxon>
        <taxon>Fungi</taxon>
        <taxon>Dikarya</taxon>
        <taxon>Ascomycota</taxon>
        <taxon>Pezizomycotina</taxon>
        <taxon>Sordariomycetes</taxon>
        <taxon>Hypocreomycetidae</taxon>
        <taxon>Hypocreales</taxon>
        <taxon>Nectriaceae</taxon>
        <taxon>Fusarium</taxon>
        <taxon>Fusarium solani species complex</taxon>
    </lineage>
</organism>
<evidence type="ECO:0000313" key="3">
    <source>
        <dbReference type="Proteomes" id="UP000287124"/>
    </source>
</evidence>
<reference evidence="2 3" key="1">
    <citation type="submission" date="2017-06" db="EMBL/GenBank/DDBJ databases">
        <title>Comparative genomic analysis of Ambrosia Fusariam Clade fungi.</title>
        <authorList>
            <person name="Stajich J.E."/>
            <person name="Carrillo J."/>
            <person name="Kijimoto T."/>
            <person name="Eskalen A."/>
            <person name="O'Donnell K."/>
            <person name="Kasson M."/>
        </authorList>
    </citation>
    <scope>NUCLEOTIDE SEQUENCE [LARGE SCALE GENOMIC DNA]</scope>
    <source>
        <strain evidence="2 3">UCR1854</strain>
    </source>
</reference>
<protein>
    <submittedName>
        <fullName evidence="2">Uncharacterized protein</fullName>
    </submittedName>
</protein>
<gene>
    <name evidence="2" type="ORF">BHE90_012484</name>
</gene>
<evidence type="ECO:0000313" key="2">
    <source>
        <dbReference type="EMBL" id="RTE73085.1"/>
    </source>
</evidence>
<comment type="caution">
    <text evidence="2">The sequence shown here is derived from an EMBL/GenBank/DDBJ whole genome shotgun (WGS) entry which is preliminary data.</text>
</comment>
<dbReference type="Proteomes" id="UP000287124">
    <property type="component" value="Unassembled WGS sequence"/>
</dbReference>
<name>A0A430LBQ0_9HYPO</name>
<dbReference type="EMBL" id="MIKF01000279">
    <property type="protein sequence ID" value="RTE73085.1"/>
    <property type="molecule type" value="Genomic_DNA"/>
</dbReference>
<proteinExistence type="predicted"/>
<sequence length="89" mass="10203">MFGFRTGVSSGHHLESFFAMADSREQKEDSLERELAYEDATMAAGKSSKEKRDEAKAEKEKKEEEERQAQMKEAMFAAGKHSREKRNKS</sequence>
<evidence type="ECO:0000256" key="1">
    <source>
        <dbReference type="SAM" id="MobiDB-lite"/>
    </source>
</evidence>
<feature type="compositionally biased region" description="Basic and acidic residues" evidence="1">
    <location>
        <begin position="47"/>
        <end position="70"/>
    </location>
</feature>
<dbReference type="AlphaFoldDB" id="A0A430LBQ0"/>
<keyword evidence="3" id="KW-1185">Reference proteome</keyword>
<accession>A0A430LBQ0</accession>
<feature type="region of interest" description="Disordered" evidence="1">
    <location>
        <begin position="39"/>
        <end position="89"/>
    </location>
</feature>
<feature type="compositionally biased region" description="Basic residues" evidence="1">
    <location>
        <begin position="80"/>
        <end position="89"/>
    </location>
</feature>